<comment type="caution">
    <text evidence="2">The sequence shown here is derived from an EMBL/GenBank/DDBJ whole genome shotgun (WGS) entry which is preliminary data.</text>
</comment>
<reference evidence="2 3" key="1">
    <citation type="submission" date="2020-08" db="EMBL/GenBank/DDBJ databases">
        <title>Above-ground endophytic microbial communities from plants in different locations in the United States.</title>
        <authorList>
            <person name="Frank C."/>
        </authorList>
    </citation>
    <scope>NUCLEOTIDE SEQUENCE [LARGE SCALE GENOMIC DNA]</scope>
    <source>
        <strain evidence="2 3">WP4_2_2</strain>
    </source>
</reference>
<dbReference type="EMBL" id="JACHBW010000006">
    <property type="protein sequence ID" value="MBB6102702.1"/>
    <property type="molecule type" value="Genomic_DNA"/>
</dbReference>
<dbReference type="Proteomes" id="UP000571554">
    <property type="component" value="Unassembled WGS sequence"/>
</dbReference>
<protein>
    <submittedName>
        <fullName evidence="2">Uncharacterized protein</fullName>
    </submittedName>
</protein>
<dbReference type="RefSeq" id="WP_183724249.1">
    <property type="nucleotide sequence ID" value="NZ_JACHBW010000006.1"/>
</dbReference>
<sequence>MSEELGQPWGMCAAFGCPLLGTVGSEGRWYCFCHVNKPSNFNDAITRELRDRQMPIVEATLSIRRHFSSFHDVPEAYRAIQRLLIDADRKDLLLGAGGADCSPHRPGKPIVKMWLTRRCAPHTGEAKHQRPQRHRPAQHAGRCNQPEGALLFAPQQKKRGEKGQVEQRQQIDADAACPFAGAQQPRHRCGERRMERDGGGHGKGSVGS</sequence>
<keyword evidence="3" id="KW-1185">Reference proteome</keyword>
<name>A0A7W9WSU7_9BURK</name>
<evidence type="ECO:0000313" key="3">
    <source>
        <dbReference type="Proteomes" id="UP000571554"/>
    </source>
</evidence>
<proteinExistence type="predicted"/>
<feature type="region of interest" description="Disordered" evidence="1">
    <location>
        <begin position="122"/>
        <end position="143"/>
    </location>
</feature>
<feature type="compositionally biased region" description="Basic and acidic residues" evidence="1">
    <location>
        <begin position="191"/>
        <end position="200"/>
    </location>
</feature>
<dbReference type="AlphaFoldDB" id="A0A7W9WSU7"/>
<gene>
    <name evidence="2" type="ORF">F4827_002554</name>
</gene>
<evidence type="ECO:0000313" key="2">
    <source>
        <dbReference type="EMBL" id="MBB6102702.1"/>
    </source>
</evidence>
<feature type="region of interest" description="Disordered" evidence="1">
    <location>
        <begin position="174"/>
        <end position="208"/>
    </location>
</feature>
<organism evidence="2 3">
    <name type="scientific">Paraburkholderia bannensis</name>
    <dbReference type="NCBI Taxonomy" id="765414"/>
    <lineage>
        <taxon>Bacteria</taxon>
        <taxon>Pseudomonadati</taxon>
        <taxon>Pseudomonadota</taxon>
        <taxon>Betaproteobacteria</taxon>
        <taxon>Burkholderiales</taxon>
        <taxon>Burkholderiaceae</taxon>
        <taxon>Paraburkholderia</taxon>
    </lineage>
</organism>
<accession>A0A7W9WSU7</accession>
<evidence type="ECO:0000256" key="1">
    <source>
        <dbReference type="SAM" id="MobiDB-lite"/>
    </source>
</evidence>